<proteinExistence type="predicted"/>
<dbReference type="AlphaFoldDB" id="A0A263BWM5"/>
<dbReference type="EMBL" id="NPIA01000001">
    <property type="protein sequence ID" value="OZM58151.1"/>
    <property type="molecule type" value="Genomic_DNA"/>
</dbReference>
<feature type="transmembrane region" description="Helical" evidence="1">
    <location>
        <begin position="20"/>
        <end position="40"/>
    </location>
</feature>
<name>A0A263BWM5_9BACI</name>
<keyword evidence="1" id="KW-1133">Transmembrane helix</keyword>
<dbReference type="Proteomes" id="UP000217083">
    <property type="component" value="Unassembled WGS sequence"/>
</dbReference>
<feature type="transmembrane region" description="Helical" evidence="1">
    <location>
        <begin position="110"/>
        <end position="128"/>
    </location>
</feature>
<reference evidence="2 3" key="2">
    <citation type="submission" date="2017-09" db="EMBL/GenBank/DDBJ databases">
        <title>Bacillus patelloidae sp. nov., isolated from the intestinal tract of a marine limpet.</title>
        <authorList>
            <person name="Liu R."/>
            <person name="Dong C."/>
            <person name="Shao Z."/>
        </authorList>
    </citation>
    <scope>NUCLEOTIDE SEQUENCE [LARGE SCALE GENOMIC DNA]</scope>
    <source>
        <strain evidence="2 3">SA5d-4</strain>
    </source>
</reference>
<dbReference type="Pfam" id="PF11667">
    <property type="entry name" value="DUF3267"/>
    <property type="match status" value="1"/>
</dbReference>
<keyword evidence="1" id="KW-0812">Transmembrane</keyword>
<gene>
    <name evidence="2" type="ORF">CIB95_00815</name>
</gene>
<keyword evidence="3" id="KW-1185">Reference proteome</keyword>
<accession>A0A263BWM5</accession>
<organism evidence="2 3">
    <name type="scientific">Lottiidibacillus patelloidae</name>
    <dbReference type="NCBI Taxonomy" id="2670334"/>
    <lineage>
        <taxon>Bacteria</taxon>
        <taxon>Bacillati</taxon>
        <taxon>Bacillota</taxon>
        <taxon>Bacilli</taxon>
        <taxon>Bacillales</taxon>
        <taxon>Bacillaceae</taxon>
        <taxon>Lottiidibacillus</taxon>
    </lineage>
</organism>
<feature type="transmembrane region" description="Helical" evidence="1">
    <location>
        <begin position="46"/>
        <end position="64"/>
    </location>
</feature>
<evidence type="ECO:0000256" key="1">
    <source>
        <dbReference type="SAM" id="Phobius"/>
    </source>
</evidence>
<reference evidence="3" key="1">
    <citation type="submission" date="2017-08" db="EMBL/GenBank/DDBJ databases">
        <authorList>
            <person name="Huang Z."/>
        </authorList>
    </citation>
    <scope>NUCLEOTIDE SEQUENCE [LARGE SCALE GENOMIC DNA]</scope>
    <source>
        <strain evidence="3">SA5d-4</strain>
    </source>
</reference>
<evidence type="ECO:0000313" key="3">
    <source>
        <dbReference type="Proteomes" id="UP000217083"/>
    </source>
</evidence>
<sequence>MNCWKSINIHRDYGTLRLSLFSIIVTFFYFIAFYLVFSAFHYEEQFYELGLVPFLFGLCLIIPVHKLMHLLPLWLTGTKVDFNIVSIKGLPIPSYCIDEKVSKNKTMFSMLLPFISITITAIIGSVMFPNFFHYFSIFSSINFGLSVIDLLFLFQLLKAPRHAYIENSDVGIDILVNQN</sequence>
<feature type="transmembrane region" description="Helical" evidence="1">
    <location>
        <begin position="134"/>
        <end position="154"/>
    </location>
</feature>
<evidence type="ECO:0000313" key="2">
    <source>
        <dbReference type="EMBL" id="OZM58151.1"/>
    </source>
</evidence>
<comment type="caution">
    <text evidence="2">The sequence shown here is derived from an EMBL/GenBank/DDBJ whole genome shotgun (WGS) entry which is preliminary data.</text>
</comment>
<keyword evidence="1" id="KW-0472">Membrane</keyword>
<evidence type="ECO:0008006" key="4">
    <source>
        <dbReference type="Google" id="ProtNLM"/>
    </source>
</evidence>
<dbReference type="RefSeq" id="WP_094920580.1">
    <property type="nucleotide sequence ID" value="NZ_NPIA01000001.1"/>
</dbReference>
<protein>
    <recommendedName>
        <fullName evidence="4">DUF3267 domain-containing protein</fullName>
    </recommendedName>
</protein>
<dbReference type="InterPro" id="IPR021683">
    <property type="entry name" value="DUF3267"/>
</dbReference>